<dbReference type="Proteomes" id="UP000410492">
    <property type="component" value="Unassembled WGS sequence"/>
</dbReference>
<dbReference type="PROSITE" id="PS50157">
    <property type="entry name" value="ZINC_FINGER_C2H2_2"/>
    <property type="match status" value="11"/>
</dbReference>
<feature type="domain" description="C2H2-type" evidence="7">
    <location>
        <begin position="1036"/>
        <end position="1064"/>
    </location>
</feature>
<evidence type="ECO:0000256" key="6">
    <source>
        <dbReference type="SAM" id="MobiDB-lite"/>
    </source>
</evidence>
<dbReference type="Gene3D" id="3.30.160.60">
    <property type="entry name" value="Classic Zinc Finger"/>
    <property type="match status" value="9"/>
</dbReference>
<dbReference type="SMART" id="SM00355">
    <property type="entry name" value="ZnF_C2H2"/>
    <property type="match status" value="24"/>
</dbReference>
<sequence length="1839" mass="206184">MSVPSSMVHRSVDGLVVRSLFDPPAAQSSPQQRPVSSDGDAADGDVDGGVATAADDGDADADAAAAGLPDCKVKRNYTCSACDFFTQNPRQYLYHLRDRHNEKVKIYECPSCLYASRHFQKLLRHNKMVHGSSEALEKARRRSQQDMEQPEDSEDGSEDHPLDPNAPSPAVFKCSVCDFTTKYQATLSKHESEQHFKTKFFRCGKCTYVTHIKARYTKHVKYHSMPMIKCDMCDFRTPYKWNLDRHCKNHNGNGTFRCSACNFTADIKQSLTVHEMNHHVPPVGQVASGSVGSGGRRRNKVGASDATAAEEAAAAAAAVAHEALGGADGADDELTINEEGQQQSSAQALAALKSEPIQAAERRTPKPQRPPSSSVAAVKKLKSGTASPTECSQSFGGSDFIHPDDILHHSNGKVYIKIKCKLCNFKSAWDSEMAKHERRVHNIDRENHKPVIKKPPRPIPNLIPIPTTAIKHNQKADAPEYPVLKTVEIPEPSEPAMSQKDINDICAKSTNSVLKDFASLFGSEDVFKTFASPKVPDLIPYTGMQSPKGKLVDVFKQKNASFFDSLREKLELGSSCNLTCGNCGHESKCLTEHAKHQKICGKEADRRPSVVTVHNISSSRCQFCRQRCKSSTDLYNHLQICTEAMKSQNLIPKDEDDSEHELKIDEEQYNEEPESKPHPMENKVFVWNDIMVPMDIEVDDSIYEYTEDKVDDNVSLDLSTRTQSPMDSENSFAGGQEVTQPSGVRHSPLPTNEKIPTHGNDISVAQHKRVFKCPHCTFWASTASRFHVHIVGHLNKKPFECSLCAYRSNWRWDITKHIKLKSVRDPAHESAKVLMTDETGRRNYTKYNKYLTEIPISSEQSMDTSGGCGTRPKHHQQHDRSPSTSGGRMVDLTRLGPPTMVPVTADSAAYLANIADKKRGGGAADNKKTLFKCKKCNFKDASRDVLLQHVKGHYQHQPGTTTPTHPAASMTSSSMAADASSPSGSCSVSGTIGAATNEDCSPQDLRIRGTSPDRDEASVNNIAGKGGCSTAGYAPFRCGHCNQVSNWKHVIQRHCRLKHSGDVRVVSNKNGQERLEVEETACEDTSEQSDVAQSKPFRCTLCPFSTDTGEELKAHLFGHVDGGRHRCFYCRYSVSHRDDLLAHLKLHGVADPDDFLAKVSDKNPLLDSADGKKFKCLTCPYVTNSKSQFTYHKQFHKPRGGQYTCTHCSYNVSKRHLLHQHLKVHGISVTSHKQNGEALYLDDVSDEIEEIPQSATLNVDLQNFPDIPLVWVSKSGKFSKMFKCRYCPHVNLRKVNIQEHEKMHSAREKSCSSSRNGDSEHRCTECNYMCNNAGVLSSHSKVHQGLYGTVHRLVDPTRTDEEQIRELSRSLGIQPSSETSAMDDIDLIESSPNEDEIDSSSGSGSVLYFCKECPARFLKENEFGIHKRFHGSKLFYKCDYCSYTSREKPHLYSHYKVHTSEYQERTKVLQSMYITSTNYPQSIVVTKNFNGESAWVVSDTKSEMSTLCSILNKPLKSSQMVPLSGTDLFLQKSEAEQKQVAELSREASPLLDEDFYASNLKNGKVKEKRYKCQKCPSAFDKKDQYKVHSNLHGAKQRYICDYCDYSVKYFANYIQHLKKHRMNAEALTSRRPSDEMDIEPDEAIEVTSDVDIKPKISVADRQVETILEQRQMSQPKEVEEKRVYWCQNCPYTNPNKAAVSSHNKRHVSVSGVRNAYTCEHCDYSVPQNHFLREHTKLHFTTSKAKQVEGFMNCDNVKLTSVKVEQGEQDEEVFFEEHASKVESDRKEFSPPLNVEVEERFNNNEGERRYVNVQTGELVVKQNSDKQSEGGGHEYKMDII</sequence>
<dbReference type="PANTHER" id="PTHR24403">
    <property type="entry name" value="ZINC FINGER PROTEIN"/>
    <property type="match status" value="1"/>
</dbReference>
<feature type="domain" description="C2H2-type" evidence="7">
    <location>
        <begin position="1125"/>
        <end position="1152"/>
    </location>
</feature>
<name>A0A653DG16_CALMS</name>
<evidence type="ECO:0000256" key="2">
    <source>
        <dbReference type="ARBA" id="ARBA00022737"/>
    </source>
</evidence>
<feature type="region of interest" description="Disordered" evidence="6">
    <location>
        <begin position="130"/>
        <end position="162"/>
    </location>
</feature>
<feature type="domain" description="C2H2-type" evidence="7">
    <location>
        <begin position="1282"/>
        <end position="1309"/>
    </location>
</feature>
<dbReference type="InterPro" id="IPR036236">
    <property type="entry name" value="Znf_C2H2_sf"/>
</dbReference>
<protein>
    <recommendedName>
        <fullName evidence="7">C2H2-type domain-containing protein</fullName>
    </recommendedName>
</protein>
<feature type="region of interest" description="Disordered" evidence="6">
    <location>
        <begin position="359"/>
        <end position="391"/>
    </location>
</feature>
<feature type="compositionally biased region" description="Basic and acidic residues" evidence="6">
    <location>
        <begin position="1005"/>
        <end position="1017"/>
    </location>
</feature>
<gene>
    <name evidence="8" type="ORF">CALMAC_LOCUS17293</name>
</gene>
<feature type="region of interest" description="Disordered" evidence="6">
    <location>
        <begin position="954"/>
        <end position="983"/>
    </location>
</feature>
<dbReference type="FunFam" id="3.30.160.60:FF:000894">
    <property type="entry name" value="Uncharacterized protein, isoform C"/>
    <property type="match status" value="1"/>
</dbReference>
<evidence type="ECO:0000256" key="3">
    <source>
        <dbReference type="ARBA" id="ARBA00022771"/>
    </source>
</evidence>
<dbReference type="GO" id="GO:0008270">
    <property type="term" value="F:zinc ion binding"/>
    <property type="evidence" value="ECO:0007669"/>
    <property type="project" value="UniProtKB-KW"/>
</dbReference>
<feature type="region of interest" description="Disordered" evidence="6">
    <location>
        <begin position="1818"/>
        <end position="1839"/>
    </location>
</feature>
<evidence type="ECO:0000259" key="7">
    <source>
        <dbReference type="PROSITE" id="PS50157"/>
    </source>
</evidence>
<dbReference type="EMBL" id="CAACVG010011926">
    <property type="protein sequence ID" value="VEN59155.1"/>
    <property type="molecule type" value="Genomic_DNA"/>
</dbReference>
<feature type="domain" description="C2H2-type" evidence="7">
    <location>
        <begin position="1408"/>
        <end position="1430"/>
    </location>
</feature>
<evidence type="ECO:0000313" key="9">
    <source>
        <dbReference type="Proteomes" id="UP000410492"/>
    </source>
</evidence>
<organism evidence="8 9">
    <name type="scientific">Callosobruchus maculatus</name>
    <name type="common">Southern cowpea weevil</name>
    <name type="synonym">Pulse bruchid</name>
    <dbReference type="NCBI Taxonomy" id="64391"/>
    <lineage>
        <taxon>Eukaryota</taxon>
        <taxon>Metazoa</taxon>
        <taxon>Ecdysozoa</taxon>
        <taxon>Arthropoda</taxon>
        <taxon>Hexapoda</taxon>
        <taxon>Insecta</taxon>
        <taxon>Pterygota</taxon>
        <taxon>Neoptera</taxon>
        <taxon>Endopterygota</taxon>
        <taxon>Coleoptera</taxon>
        <taxon>Polyphaga</taxon>
        <taxon>Cucujiformia</taxon>
        <taxon>Chrysomeloidea</taxon>
        <taxon>Chrysomelidae</taxon>
        <taxon>Bruchinae</taxon>
        <taxon>Bruchini</taxon>
        <taxon>Callosobruchus</taxon>
    </lineage>
</organism>
<feature type="domain" description="C2H2-type" evidence="7">
    <location>
        <begin position="1436"/>
        <end position="1463"/>
    </location>
</feature>
<evidence type="ECO:0000256" key="5">
    <source>
        <dbReference type="PROSITE-ProRule" id="PRU00042"/>
    </source>
</evidence>
<evidence type="ECO:0000256" key="1">
    <source>
        <dbReference type="ARBA" id="ARBA00022723"/>
    </source>
</evidence>
<dbReference type="InterPro" id="IPR013087">
    <property type="entry name" value="Znf_C2H2_type"/>
</dbReference>
<dbReference type="SUPFAM" id="SSF57667">
    <property type="entry name" value="beta-beta-alpha zinc fingers"/>
    <property type="match status" value="5"/>
</dbReference>
<keyword evidence="3 5" id="KW-0863">Zinc-finger</keyword>
<evidence type="ECO:0000313" key="8">
    <source>
        <dbReference type="EMBL" id="VEN59155.1"/>
    </source>
</evidence>
<keyword evidence="9" id="KW-1185">Reference proteome</keyword>
<keyword evidence="2" id="KW-0677">Repeat</keyword>
<feature type="compositionally biased region" description="Low complexity" evidence="6">
    <location>
        <begin position="955"/>
        <end position="983"/>
    </location>
</feature>
<feature type="compositionally biased region" description="Basic and acidic residues" evidence="6">
    <location>
        <begin position="1822"/>
        <end position="1839"/>
    </location>
</feature>
<feature type="domain" description="C2H2-type" evidence="7">
    <location>
        <begin position="107"/>
        <end position="135"/>
    </location>
</feature>
<feature type="domain" description="C2H2-type" evidence="7">
    <location>
        <begin position="1570"/>
        <end position="1597"/>
    </location>
</feature>
<feature type="region of interest" description="Disordered" evidence="6">
    <location>
        <begin position="282"/>
        <end position="306"/>
    </location>
</feature>
<dbReference type="FunFam" id="3.30.160.60:FF:001268">
    <property type="entry name" value="Uncharacterized protein, isoform C"/>
    <property type="match status" value="1"/>
</dbReference>
<feature type="domain" description="C2H2-type" evidence="7">
    <location>
        <begin position="1716"/>
        <end position="1743"/>
    </location>
</feature>
<feature type="compositionally biased region" description="Polar residues" evidence="6">
    <location>
        <begin position="721"/>
        <end position="742"/>
    </location>
</feature>
<keyword evidence="4" id="KW-0862">Zinc</keyword>
<feature type="domain" description="C2H2-type" evidence="7">
    <location>
        <begin position="1321"/>
        <end position="1348"/>
    </location>
</feature>
<feature type="domain" description="C2H2-type" evidence="7">
    <location>
        <begin position="1203"/>
        <end position="1225"/>
    </location>
</feature>
<dbReference type="GO" id="GO:0045944">
    <property type="term" value="P:positive regulation of transcription by RNA polymerase II"/>
    <property type="evidence" value="ECO:0007669"/>
    <property type="project" value="TreeGrafter"/>
</dbReference>
<feature type="region of interest" description="Disordered" evidence="6">
    <location>
        <begin position="859"/>
        <end position="891"/>
    </location>
</feature>
<dbReference type="InterPro" id="IPR050688">
    <property type="entry name" value="Zinc_finger/UBP_domain"/>
</dbReference>
<dbReference type="PROSITE" id="PS00028">
    <property type="entry name" value="ZINC_FINGER_C2H2_1"/>
    <property type="match status" value="6"/>
</dbReference>
<keyword evidence="1" id="KW-0479">Metal-binding</keyword>
<feature type="compositionally biased region" description="Low complexity" evidence="6">
    <location>
        <begin position="23"/>
        <end position="39"/>
    </location>
</feature>
<dbReference type="GO" id="GO:0005634">
    <property type="term" value="C:nucleus"/>
    <property type="evidence" value="ECO:0007669"/>
    <property type="project" value="TreeGrafter"/>
</dbReference>
<evidence type="ECO:0000256" key="4">
    <source>
        <dbReference type="ARBA" id="ARBA00022833"/>
    </source>
</evidence>
<feature type="region of interest" description="Disordered" evidence="6">
    <location>
        <begin position="19"/>
        <end position="56"/>
    </location>
</feature>
<dbReference type="PANTHER" id="PTHR24403:SF94">
    <property type="entry name" value="KUMGANG"/>
    <property type="match status" value="1"/>
</dbReference>
<reference evidence="8 9" key="1">
    <citation type="submission" date="2019-01" db="EMBL/GenBank/DDBJ databases">
        <authorList>
            <person name="Sayadi A."/>
        </authorList>
    </citation>
    <scope>NUCLEOTIDE SEQUENCE [LARGE SCALE GENOMIC DNA]</scope>
</reference>
<feature type="region of interest" description="Disordered" evidence="6">
    <location>
        <begin position="721"/>
        <end position="756"/>
    </location>
</feature>
<dbReference type="OrthoDB" id="6417347at2759"/>
<feature type="region of interest" description="Disordered" evidence="6">
    <location>
        <begin position="995"/>
        <end position="1018"/>
    </location>
</feature>
<proteinExistence type="predicted"/>
<feature type="compositionally biased region" description="Acidic residues" evidence="6">
    <location>
        <begin position="148"/>
        <end position="157"/>
    </location>
</feature>
<accession>A0A653DG16</accession>
<feature type="domain" description="C2H2-type" evidence="7">
    <location>
        <begin position="931"/>
        <end position="958"/>
    </location>
</feature>